<feature type="non-terminal residue" evidence="12">
    <location>
        <position position="1"/>
    </location>
</feature>
<dbReference type="Pfam" id="PF23598">
    <property type="entry name" value="LRR_14"/>
    <property type="match status" value="1"/>
</dbReference>
<proteinExistence type="inferred from homology"/>
<keyword evidence="6" id="KW-0067">ATP-binding</keyword>
<evidence type="ECO:0000259" key="10">
    <source>
        <dbReference type="Pfam" id="PF18052"/>
    </source>
</evidence>
<dbReference type="PANTHER" id="PTHR36766">
    <property type="entry name" value="PLANT BROAD-SPECTRUM MILDEW RESISTANCE PROTEIN RPW8"/>
    <property type="match status" value="1"/>
</dbReference>
<evidence type="ECO:0000256" key="7">
    <source>
        <dbReference type="ARBA" id="ARBA00023054"/>
    </source>
</evidence>
<dbReference type="Pfam" id="PF00931">
    <property type="entry name" value="NB-ARC"/>
    <property type="match status" value="1"/>
</dbReference>
<gene>
    <name evidence="12" type="ORF">EJB05_25924</name>
</gene>
<keyword evidence="4" id="KW-0547">Nucleotide-binding</keyword>
<dbReference type="Gene3D" id="3.80.10.10">
    <property type="entry name" value="Ribonuclease Inhibitor"/>
    <property type="match status" value="2"/>
</dbReference>
<dbReference type="Gene3D" id="3.40.50.300">
    <property type="entry name" value="P-loop containing nucleotide triphosphate hydrolases"/>
    <property type="match status" value="1"/>
</dbReference>
<keyword evidence="13" id="KW-1185">Reference proteome</keyword>
<dbReference type="InterPro" id="IPR041118">
    <property type="entry name" value="Rx_N"/>
</dbReference>
<dbReference type="InterPro" id="IPR032675">
    <property type="entry name" value="LRR_dom_sf"/>
</dbReference>
<evidence type="ECO:0000256" key="8">
    <source>
        <dbReference type="SAM" id="MobiDB-lite"/>
    </source>
</evidence>
<dbReference type="InterPro" id="IPR055414">
    <property type="entry name" value="LRR_R13L4/SHOC2-like"/>
</dbReference>
<dbReference type="InterPro" id="IPR027417">
    <property type="entry name" value="P-loop_NTPase"/>
</dbReference>
<keyword evidence="7" id="KW-0175">Coiled coil</keyword>
<dbReference type="InterPro" id="IPR003591">
    <property type="entry name" value="Leu-rich_rpt_typical-subtyp"/>
</dbReference>
<evidence type="ECO:0000256" key="4">
    <source>
        <dbReference type="ARBA" id="ARBA00022741"/>
    </source>
</evidence>
<evidence type="ECO:0000259" key="9">
    <source>
        <dbReference type="Pfam" id="PF00931"/>
    </source>
</evidence>
<dbReference type="InterPro" id="IPR002182">
    <property type="entry name" value="NB-ARC"/>
</dbReference>
<feature type="region of interest" description="Disordered" evidence="8">
    <location>
        <begin position="801"/>
        <end position="822"/>
    </location>
</feature>
<dbReference type="Proteomes" id="UP000324897">
    <property type="component" value="Chromosome 2"/>
</dbReference>
<dbReference type="SUPFAM" id="SSF52058">
    <property type="entry name" value="L domain-like"/>
    <property type="match status" value="1"/>
</dbReference>
<feature type="non-terminal residue" evidence="12">
    <location>
        <position position="1081"/>
    </location>
</feature>
<organism evidence="12 13">
    <name type="scientific">Eragrostis curvula</name>
    <name type="common">weeping love grass</name>
    <dbReference type="NCBI Taxonomy" id="38414"/>
    <lineage>
        <taxon>Eukaryota</taxon>
        <taxon>Viridiplantae</taxon>
        <taxon>Streptophyta</taxon>
        <taxon>Embryophyta</taxon>
        <taxon>Tracheophyta</taxon>
        <taxon>Spermatophyta</taxon>
        <taxon>Magnoliopsida</taxon>
        <taxon>Liliopsida</taxon>
        <taxon>Poales</taxon>
        <taxon>Poaceae</taxon>
        <taxon>PACMAD clade</taxon>
        <taxon>Chloridoideae</taxon>
        <taxon>Eragrostideae</taxon>
        <taxon>Eragrostidinae</taxon>
        <taxon>Eragrostis</taxon>
    </lineage>
</organism>
<dbReference type="CDD" id="cd14798">
    <property type="entry name" value="RX-CC_like"/>
    <property type="match status" value="1"/>
</dbReference>
<dbReference type="Gene3D" id="1.20.5.4130">
    <property type="match status" value="1"/>
</dbReference>
<dbReference type="InterPro" id="IPR038005">
    <property type="entry name" value="RX-like_CC"/>
</dbReference>
<dbReference type="AlphaFoldDB" id="A0A5J9UK30"/>
<dbReference type="Gene3D" id="1.10.8.430">
    <property type="entry name" value="Helical domain of apoptotic protease-activating factors"/>
    <property type="match status" value="1"/>
</dbReference>
<evidence type="ECO:0000256" key="6">
    <source>
        <dbReference type="ARBA" id="ARBA00022840"/>
    </source>
</evidence>
<feature type="domain" description="Disease resistance N-terminal" evidence="10">
    <location>
        <begin position="82"/>
        <end position="148"/>
    </location>
</feature>
<evidence type="ECO:0000256" key="1">
    <source>
        <dbReference type="ARBA" id="ARBA00008894"/>
    </source>
</evidence>
<evidence type="ECO:0000256" key="2">
    <source>
        <dbReference type="ARBA" id="ARBA00022614"/>
    </source>
</evidence>
<dbReference type="SMART" id="SM00369">
    <property type="entry name" value="LRR_TYP"/>
    <property type="match status" value="3"/>
</dbReference>
<dbReference type="InterPro" id="IPR042197">
    <property type="entry name" value="Apaf_helical"/>
</dbReference>
<comment type="similarity">
    <text evidence="1">Belongs to the disease resistance NB-LRR family.</text>
</comment>
<dbReference type="Gramene" id="TVU23550">
    <property type="protein sequence ID" value="TVU23550"/>
    <property type="gene ID" value="EJB05_25924"/>
</dbReference>
<keyword evidence="5" id="KW-0611">Plant defense</keyword>
<evidence type="ECO:0000256" key="3">
    <source>
        <dbReference type="ARBA" id="ARBA00022737"/>
    </source>
</evidence>
<feature type="domain" description="NB-ARC" evidence="9">
    <location>
        <begin position="273"/>
        <end position="352"/>
    </location>
</feature>
<name>A0A5J9UK30_9POAL</name>
<sequence length="1081" mass="121561">MEEGRALSTAFLVATLGIKRSSEPAPSLQRTYWAKRKISSFGFRLASLLLYQFSSVFIEQRFFAIFALCITPPLHPEALHCSEEAILILGVKEDLKELQRTIKQIQCFLSDAEQNRKEDLAVNNWLGELKDAMYEADDIIDLARLEGRKLLADGPLSPRSSAACPSILFFSCLPSIRRRHEIAIRIRNFNVELAKISKLGKQFNLQIVQPDANASRVRQMKTCPLVEPNLVGKETALSCTRLVKLMLAHKEKKAYKIGIVGTGVHYGQDETIAELSRTLAAAVENESFFLVLDDVWQHEVWTNLLRTPLASASAGIILVTTRNDTVARAIGVEDMHRVELMSEDVGWELLWKSMSIDQETEVYNLKVIGIQLVRMCGGLPLAIKVIASVLATKDKTENEWRKVITKNAWSIRNLPIELRGALFLSYDELPPYLKQCFALEQDNQLLEDTAEEYYYELMYRNFLQPDPTVANYGSVQEEHVGVRTLIINCAKLRVENTIFKRLPKLRVLDLTHSVIETIPDCIGGLIHLRSLDLDATDISYLPESIGSLINLQILNLNRCNALHILPSGITRLCNLRRLGLAGTPINLVPKGIGRLKFLNNLVGYPVRGDNDNSAKMQDGWNLEELGPLLQLRKLNLIKLERTSHCSSDSLLMDKNHLEVLWLHCTEHTDGPYSEEDVINIEKIFEILVPPHNLEDLWICYFFGRRFPTWLSTPTNLSSLIYLNLINCKSFVYLPPIGQLPNLRFLRIEGEIAVTKIGSEFVGCGVGNSGSTGVVAFPKLEWLVIEDMPNWEEWSFAVGEEEATSTGKEGAEDGASMKQKGEAPPRRMRLLPSLKKLELISCPKLRALPTLLGQEATSLKELLLENVHSLQVVEDLPFLSENLVIQGCGSLERVSNLAQVRELRVHLCLNLRYVKRLDNLQQLFLTKNMQEVSSLWLPGLQERHQQLHGDDMDVFTCMLLNGCNNCTGKGQYNVFRVQELLWHIGNGYLSVGISAMAKSTQLHHTDDGCHDFNVKLGKPHRSQRVRSTSRLRLGMAYQTSGMGARMDHARGGGLAPRASGKGDGEGACINSESTWMRRSILM</sequence>
<dbReference type="EMBL" id="RWGY01000013">
    <property type="protein sequence ID" value="TVU23550.1"/>
    <property type="molecule type" value="Genomic_DNA"/>
</dbReference>
<dbReference type="SUPFAM" id="SSF52540">
    <property type="entry name" value="P-loop containing nucleoside triphosphate hydrolases"/>
    <property type="match status" value="1"/>
</dbReference>
<dbReference type="GO" id="GO:0006952">
    <property type="term" value="P:defense response"/>
    <property type="evidence" value="ECO:0007669"/>
    <property type="project" value="UniProtKB-KW"/>
</dbReference>
<accession>A0A5J9UK30</accession>
<dbReference type="PRINTS" id="PR00364">
    <property type="entry name" value="DISEASERSIST"/>
</dbReference>
<protein>
    <recommendedName>
        <fullName evidence="14">Rx N-terminal domain-containing protein</fullName>
    </recommendedName>
</protein>
<dbReference type="GO" id="GO:0051707">
    <property type="term" value="P:response to other organism"/>
    <property type="evidence" value="ECO:0007669"/>
    <property type="project" value="UniProtKB-ARBA"/>
</dbReference>
<feature type="domain" description="Disease resistance R13L4/SHOC-2-like LRR" evidence="11">
    <location>
        <begin position="497"/>
        <end position="785"/>
    </location>
</feature>
<dbReference type="GO" id="GO:0005524">
    <property type="term" value="F:ATP binding"/>
    <property type="evidence" value="ECO:0007669"/>
    <property type="project" value="UniProtKB-KW"/>
</dbReference>
<dbReference type="SUPFAM" id="SSF52047">
    <property type="entry name" value="RNI-like"/>
    <property type="match status" value="1"/>
</dbReference>
<reference evidence="12 13" key="1">
    <citation type="journal article" date="2019" name="Sci. Rep.">
        <title>A high-quality genome of Eragrostis curvula grass provides insights into Poaceae evolution and supports new strategies to enhance forage quality.</title>
        <authorList>
            <person name="Carballo J."/>
            <person name="Santos B.A.C.M."/>
            <person name="Zappacosta D."/>
            <person name="Garbus I."/>
            <person name="Selva J.P."/>
            <person name="Gallo C.A."/>
            <person name="Diaz A."/>
            <person name="Albertini E."/>
            <person name="Caccamo M."/>
            <person name="Echenique V."/>
        </authorList>
    </citation>
    <scope>NUCLEOTIDE SEQUENCE [LARGE SCALE GENOMIC DNA]</scope>
    <source>
        <strain evidence="13">cv. Victoria</strain>
        <tissue evidence="12">Leaf</tissue>
    </source>
</reference>
<dbReference type="OrthoDB" id="1164832at2759"/>
<keyword evidence="3" id="KW-0677">Repeat</keyword>
<dbReference type="PANTHER" id="PTHR36766:SF70">
    <property type="entry name" value="DISEASE RESISTANCE PROTEIN RGA4"/>
    <property type="match status" value="1"/>
</dbReference>
<evidence type="ECO:0000259" key="11">
    <source>
        <dbReference type="Pfam" id="PF23598"/>
    </source>
</evidence>
<dbReference type="GO" id="GO:0043531">
    <property type="term" value="F:ADP binding"/>
    <property type="evidence" value="ECO:0007669"/>
    <property type="project" value="InterPro"/>
</dbReference>
<dbReference type="Pfam" id="PF18052">
    <property type="entry name" value="Rx_N"/>
    <property type="match status" value="1"/>
</dbReference>
<evidence type="ECO:0008006" key="14">
    <source>
        <dbReference type="Google" id="ProtNLM"/>
    </source>
</evidence>
<evidence type="ECO:0000313" key="12">
    <source>
        <dbReference type="EMBL" id="TVU23550.1"/>
    </source>
</evidence>
<evidence type="ECO:0000313" key="13">
    <source>
        <dbReference type="Proteomes" id="UP000324897"/>
    </source>
</evidence>
<keyword evidence="2" id="KW-0433">Leucine-rich repeat</keyword>
<comment type="caution">
    <text evidence="12">The sequence shown here is derived from an EMBL/GenBank/DDBJ whole genome shotgun (WGS) entry which is preliminary data.</text>
</comment>
<evidence type="ECO:0000256" key="5">
    <source>
        <dbReference type="ARBA" id="ARBA00022821"/>
    </source>
</evidence>